<keyword evidence="3 6" id="KW-0067">ATP-binding</keyword>
<dbReference type="InterPro" id="IPR003593">
    <property type="entry name" value="AAA+_ATPase"/>
</dbReference>
<feature type="compositionally biased region" description="Low complexity" evidence="4">
    <location>
        <begin position="259"/>
        <end position="275"/>
    </location>
</feature>
<name>A0ABX8C7K7_9ACTN</name>
<dbReference type="SUPFAM" id="SSF52540">
    <property type="entry name" value="P-loop containing nucleoside triphosphate hydrolases"/>
    <property type="match status" value="1"/>
</dbReference>
<keyword evidence="1" id="KW-0813">Transport</keyword>
<evidence type="ECO:0000313" key="6">
    <source>
        <dbReference type="EMBL" id="QUX29422.1"/>
    </source>
</evidence>
<dbReference type="Pfam" id="PF12399">
    <property type="entry name" value="BCA_ABC_TP_C"/>
    <property type="match status" value="1"/>
</dbReference>
<dbReference type="Gene3D" id="3.40.50.300">
    <property type="entry name" value="P-loop containing nucleotide triphosphate hydrolases"/>
    <property type="match status" value="1"/>
</dbReference>
<proteinExistence type="predicted"/>
<protein>
    <submittedName>
        <fullName evidence="6">ABC transporter ATP-binding protein</fullName>
    </submittedName>
</protein>
<dbReference type="PANTHER" id="PTHR45772:SF4">
    <property type="entry name" value="ABC TRANSPORTER ATP-BINDING PROTEIN"/>
    <property type="match status" value="1"/>
</dbReference>
<dbReference type="EMBL" id="CP074132">
    <property type="protein sequence ID" value="QUX29422.1"/>
    <property type="molecule type" value="Genomic_DNA"/>
</dbReference>
<dbReference type="Proteomes" id="UP000678016">
    <property type="component" value="Chromosome"/>
</dbReference>
<gene>
    <name evidence="6" type="ORF">KGD83_02155</name>
</gene>
<keyword evidence="7" id="KW-1185">Reference proteome</keyword>
<dbReference type="SMART" id="SM00382">
    <property type="entry name" value="AAA"/>
    <property type="match status" value="1"/>
</dbReference>
<dbReference type="CDD" id="cd03219">
    <property type="entry name" value="ABC_Mj1267_LivG_branched"/>
    <property type="match status" value="1"/>
</dbReference>
<evidence type="ECO:0000259" key="5">
    <source>
        <dbReference type="PROSITE" id="PS50893"/>
    </source>
</evidence>
<evidence type="ECO:0000256" key="2">
    <source>
        <dbReference type="ARBA" id="ARBA00022741"/>
    </source>
</evidence>
<evidence type="ECO:0000256" key="1">
    <source>
        <dbReference type="ARBA" id="ARBA00022448"/>
    </source>
</evidence>
<dbReference type="RefSeq" id="WP_212642282.1">
    <property type="nucleotide sequence ID" value="NZ_CP074132.1"/>
</dbReference>
<accession>A0ABX8C7K7</accession>
<dbReference type="PROSITE" id="PS50893">
    <property type="entry name" value="ABC_TRANSPORTER_2"/>
    <property type="match status" value="1"/>
</dbReference>
<reference evidence="7" key="1">
    <citation type="submission" date="2021-05" db="EMBL/GenBank/DDBJ databases">
        <title>Direct Submission.</title>
        <authorList>
            <person name="Li K."/>
            <person name="Gao J."/>
        </authorList>
    </citation>
    <scope>NUCLEOTIDE SEQUENCE [LARGE SCALE GENOMIC DNA]</scope>
    <source>
        <strain evidence="7">HDS12</strain>
    </source>
</reference>
<feature type="domain" description="ABC transporter" evidence="5">
    <location>
        <begin position="10"/>
        <end position="256"/>
    </location>
</feature>
<evidence type="ECO:0000256" key="4">
    <source>
        <dbReference type="SAM" id="MobiDB-lite"/>
    </source>
</evidence>
<organism evidence="6 7">
    <name type="scientific">Nocardiopsis akebiae</name>
    <dbReference type="NCBI Taxonomy" id="2831968"/>
    <lineage>
        <taxon>Bacteria</taxon>
        <taxon>Bacillati</taxon>
        <taxon>Actinomycetota</taxon>
        <taxon>Actinomycetes</taxon>
        <taxon>Streptosporangiales</taxon>
        <taxon>Nocardiopsidaceae</taxon>
        <taxon>Nocardiopsis</taxon>
    </lineage>
</organism>
<evidence type="ECO:0000256" key="3">
    <source>
        <dbReference type="ARBA" id="ARBA00022840"/>
    </source>
</evidence>
<sequence length="307" mass="31612">MTTTATEHLLSADGVTVRFGGLTALDDVGLRVAPGSVVGLIGPNGAGKTTLFNVLSGVLRPTAGTITWKGAPPPGRRPHHLARAGIARTFQGLNLFPMMTVLDNVVAGADRLASGGPFSLLTGLGRHHRDERDLRGRALAALERFGVAEHAHRLPATLPYGVQKQVALARACVGEPELLLLDEPASGLSGAQIDALAERIRGFSRDMAVVLVEHHMDLVMRVCDHIVVLNFGRVISTGTPAEVQADPLVTQAYLGTPADAPAAAPAPNAATPADASGRDTGTPARDTAAASTDTPDAGPGDANGAAR</sequence>
<keyword evidence="2" id="KW-0547">Nucleotide-binding</keyword>
<feature type="compositionally biased region" description="Low complexity" evidence="4">
    <location>
        <begin position="282"/>
        <end position="307"/>
    </location>
</feature>
<dbReference type="Pfam" id="PF00005">
    <property type="entry name" value="ABC_tran"/>
    <property type="match status" value="1"/>
</dbReference>
<dbReference type="GO" id="GO:0005524">
    <property type="term" value="F:ATP binding"/>
    <property type="evidence" value="ECO:0007669"/>
    <property type="project" value="UniProtKB-KW"/>
</dbReference>
<dbReference type="PANTHER" id="PTHR45772">
    <property type="entry name" value="CONSERVED COMPONENT OF ABC TRANSPORTER FOR NATURAL AMINO ACIDS-RELATED"/>
    <property type="match status" value="1"/>
</dbReference>
<dbReference type="InterPro" id="IPR003439">
    <property type="entry name" value="ABC_transporter-like_ATP-bd"/>
</dbReference>
<dbReference type="InterPro" id="IPR027417">
    <property type="entry name" value="P-loop_NTPase"/>
</dbReference>
<feature type="region of interest" description="Disordered" evidence="4">
    <location>
        <begin position="259"/>
        <end position="307"/>
    </location>
</feature>
<evidence type="ECO:0000313" key="7">
    <source>
        <dbReference type="Proteomes" id="UP000678016"/>
    </source>
</evidence>
<dbReference type="InterPro" id="IPR051120">
    <property type="entry name" value="ABC_AA/LPS_Transport"/>
</dbReference>
<dbReference type="InterPro" id="IPR032823">
    <property type="entry name" value="BCA_ABC_TP_C"/>
</dbReference>